<dbReference type="InterPro" id="IPR011032">
    <property type="entry name" value="GroES-like_sf"/>
</dbReference>
<dbReference type="InterPro" id="IPR013154">
    <property type="entry name" value="ADH-like_N"/>
</dbReference>
<organism evidence="7 8">
    <name type="scientific">Aspergillus ibericus CBS 121593</name>
    <dbReference type="NCBI Taxonomy" id="1448316"/>
    <lineage>
        <taxon>Eukaryota</taxon>
        <taxon>Fungi</taxon>
        <taxon>Dikarya</taxon>
        <taxon>Ascomycota</taxon>
        <taxon>Pezizomycotina</taxon>
        <taxon>Eurotiomycetes</taxon>
        <taxon>Eurotiomycetidae</taxon>
        <taxon>Eurotiales</taxon>
        <taxon>Aspergillaceae</taxon>
        <taxon>Aspergillus</taxon>
        <taxon>Aspergillus subgen. Circumdati</taxon>
    </lineage>
</organism>
<evidence type="ECO:0000256" key="3">
    <source>
        <dbReference type="ARBA" id="ARBA00022857"/>
    </source>
</evidence>
<dbReference type="GeneID" id="37228606"/>
<dbReference type="InterPro" id="IPR036291">
    <property type="entry name" value="NAD(P)-bd_dom_sf"/>
</dbReference>
<evidence type="ECO:0000259" key="6">
    <source>
        <dbReference type="SMART" id="SM00829"/>
    </source>
</evidence>
<dbReference type="Gene3D" id="3.40.50.720">
    <property type="entry name" value="NAD(P)-binding Rossmann-like Domain"/>
    <property type="match status" value="1"/>
</dbReference>
<dbReference type="CDD" id="cd08249">
    <property type="entry name" value="enoyl_reductase_like"/>
    <property type="match status" value="1"/>
</dbReference>
<dbReference type="RefSeq" id="XP_025577682.1">
    <property type="nucleotide sequence ID" value="XM_025723741.1"/>
</dbReference>
<dbReference type="EMBL" id="KZ824428">
    <property type="protein sequence ID" value="RAL03355.1"/>
    <property type="molecule type" value="Genomic_DNA"/>
</dbReference>
<keyword evidence="4" id="KW-0560">Oxidoreductase</keyword>
<keyword evidence="2" id="KW-0547">Nucleotide-binding</keyword>
<keyword evidence="5" id="KW-1133">Transmembrane helix</keyword>
<evidence type="ECO:0000256" key="2">
    <source>
        <dbReference type="ARBA" id="ARBA00022741"/>
    </source>
</evidence>
<accession>A0A395H881</accession>
<protein>
    <submittedName>
        <fullName evidence="7">NAD(P)-binding protein</fullName>
    </submittedName>
</protein>
<evidence type="ECO:0000256" key="1">
    <source>
        <dbReference type="ARBA" id="ARBA00008072"/>
    </source>
</evidence>
<evidence type="ECO:0000313" key="7">
    <source>
        <dbReference type="EMBL" id="RAL03355.1"/>
    </source>
</evidence>
<evidence type="ECO:0000256" key="4">
    <source>
        <dbReference type="ARBA" id="ARBA00023002"/>
    </source>
</evidence>
<gene>
    <name evidence="7" type="ORF">BO80DRAFT_492052</name>
</gene>
<keyword evidence="3" id="KW-0521">NADP</keyword>
<dbReference type="PANTHER" id="PTHR45348">
    <property type="entry name" value="HYPOTHETICAL OXIDOREDUCTASE (EUROFUNG)"/>
    <property type="match status" value="1"/>
</dbReference>
<keyword evidence="8" id="KW-1185">Reference proteome</keyword>
<dbReference type="GO" id="GO:0000166">
    <property type="term" value="F:nucleotide binding"/>
    <property type="evidence" value="ECO:0007669"/>
    <property type="project" value="UniProtKB-KW"/>
</dbReference>
<reference evidence="7 8" key="1">
    <citation type="submission" date="2018-02" db="EMBL/GenBank/DDBJ databases">
        <title>The genomes of Aspergillus section Nigri reveals drivers in fungal speciation.</title>
        <authorList>
            <consortium name="DOE Joint Genome Institute"/>
            <person name="Vesth T.C."/>
            <person name="Nybo J."/>
            <person name="Theobald S."/>
            <person name="Brandl J."/>
            <person name="Frisvad J.C."/>
            <person name="Nielsen K.F."/>
            <person name="Lyhne E.K."/>
            <person name="Kogle M.E."/>
            <person name="Kuo A."/>
            <person name="Riley R."/>
            <person name="Clum A."/>
            <person name="Nolan M."/>
            <person name="Lipzen A."/>
            <person name="Salamov A."/>
            <person name="Henrissat B."/>
            <person name="Wiebenga A."/>
            <person name="De vries R.P."/>
            <person name="Grigoriev I.V."/>
            <person name="Mortensen U.H."/>
            <person name="Andersen M.R."/>
            <person name="Baker S.E."/>
        </authorList>
    </citation>
    <scope>NUCLEOTIDE SEQUENCE [LARGE SCALE GENOMIC DNA]</scope>
    <source>
        <strain evidence="7 8">CBS 121593</strain>
    </source>
</reference>
<dbReference type="STRING" id="1448316.A0A395H881"/>
<dbReference type="OrthoDB" id="48317at2759"/>
<proteinExistence type="inferred from homology"/>
<dbReference type="Pfam" id="PF08240">
    <property type="entry name" value="ADH_N"/>
    <property type="match status" value="1"/>
</dbReference>
<dbReference type="AlphaFoldDB" id="A0A395H881"/>
<dbReference type="InterPro" id="IPR047122">
    <property type="entry name" value="Trans-enoyl_RdTase-like"/>
</dbReference>
<keyword evidence="5" id="KW-0812">Transmembrane</keyword>
<feature type="transmembrane region" description="Helical" evidence="5">
    <location>
        <begin position="63"/>
        <end position="86"/>
    </location>
</feature>
<dbReference type="GO" id="GO:0016651">
    <property type="term" value="F:oxidoreductase activity, acting on NAD(P)H"/>
    <property type="evidence" value="ECO:0007669"/>
    <property type="project" value="InterPro"/>
</dbReference>
<dbReference type="Gene3D" id="3.90.180.10">
    <property type="entry name" value="Medium-chain alcohol dehydrogenases, catalytic domain"/>
    <property type="match status" value="1"/>
</dbReference>
<dbReference type="VEuPathDB" id="FungiDB:BO80DRAFT_492052"/>
<keyword evidence="5" id="KW-0472">Membrane</keyword>
<comment type="similarity">
    <text evidence="1">Belongs to the zinc-containing alcohol dehydrogenase family.</text>
</comment>
<dbReference type="SUPFAM" id="SSF50129">
    <property type="entry name" value="GroES-like"/>
    <property type="match status" value="1"/>
</dbReference>
<sequence>MHQDQRQKGMPQIQGTSLMFRWLTYPCILGTDVAGEVVEVGPGVTQYQMGDRVLGMASGFQRYVVLATHMAAVLPLGIATAAGGLFEPDQLNLSYPSTHPTPTGQTVMIWGGSTSVGSNAIQLATAAGYEVFTTASPHNFDYVTRLGAAPVWDYRNSTVVPDMIAACQGKTVAGALAVGANAADGCMAILAQCTGNRVVALASYPVPSPPPPKHLTMLRTMLAFLGGSLAYWLKARTSGVRYNYIFASTLYDNGIGEMIFANFLPRALTEGRYQVVPEPVVHGRGLDSIQGAMDYQQQGVSAKKVVVLLQE</sequence>
<evidence type="ECO:0000313" key="8">
    <source>
        <dbReference type="Proteomes" id="UP000249402"/>
    </source>
</evidence>
<dbReference type="Proteomes" id="UP000249402">
    <property type="component" value="Unassembled WGS sequence"/>
</dbReference>
<dbReference type="PANTHER" id="PTHR45348:SF2">
    <property type="entry name" value="ZINC-TYPE ALCOHOL DEHYDROGENASE-LIKE PROTEIN C2E1P3.01"/>
    <property type="match status" value="1"/>
</dbReference>
<evidence type="ECO:0000256" key="5">
    <source>
        <dbReference type="SAM" id="Phobius"/>
    </source>
</evidence>
<dbReference type="InterPro" id="IPR020843">
    <property type="entry name" value="ER"/>
</dbReference>
<feature type="domain" description="Enoyl reductase (ER)" evidence="6">
    <location>
        <begin position="15"/>
        <end position="307"/>
    </location>
</feature>
<name>A0A395H881_9EURO</name>
<dbReference type="SMART" id="SM00829">
    <property type="entry name" value="PKS_ER"/>
    <property type="match status" value="1"/>
</dbReference>
<dbReference type="SUPFAM" id="SSF51735">
    <property type="entry name" value="NAD(P)-binding Rossmann-fold domains"/>
    <property type="match status" value="1"/>
</dbReference>